<keyword evidence="23" id="KW-1185">Reference proteome</keyword>
<comment type="similarity">
    <text evidence="13">Belongs to the DIXDC1 family.</text>
</comment>
<dbReference type="InterPro" id="IPR015506">
    <property type="entry name" value="Dsh/Dvl-rel"/>
</dbReference>
<dbReference type="FunFam" id="2.40.240.130:FF:000003">
    <property type="entry name" value="Dixin isoform 1"/>
    <property type="match status" value="1"/>
</dbReference>
<dbReference type="SMART" id="SM00033">
    <property type="entry name" value="CH"/>
    <property type="match status" value="1"/>
</dbReference>
<feature type="domain" description="Calponin-homology (CH)" evidence="20">
    <location>
        <begin position="20"/>
        <end position="127"/>
    </location>
</feature>
<dbReference type="EMBL" id="CABD030081573">
    <property type="status" value="NOT_ANNOTATED_CDS"/>
    <property type="molecule type" value="Genomic_DNA"/>
</dbReference>
<dbReference type="InterPro" id="IPR036872">
    <property type="entry name" value="CH_dom_sf"/>
</dbReference>
<evidence type="ECO:0000256" key="12">
    <source>
        <dbReference type="ARBA" id="ARBA00058710"/>
    </source>
</evidence>
<dbReference type="EMBL" id="CABD030081568">
    <property type="status" value="NOT_ANNOTATED_CDS"/>
    <property type="molecule type" value="Genomic_DNA"/>
</dbReference>
<keyword evidence="3" id="KW-0217">Developmental protein</keyword>
<dbReference type="PANTHER" id="PTHR10878:SF22">
    <property type="entry name" value="DIXIN"/>
    <property type="match status" value="1"/>
</dbReference>
<dbReference type="EMBL" id="CABD030081569">
    <property type="status" value="NOT_ANNOTATED_CDS"/>
    <property type="molecule type" value="Genomic_DNA"/>
</dbReference>
<evidence type="ECO:0000259" key="20">
    <source>
        <dbReference type="PROSITE" id="PS50021"/>
    </source>
</evidence>
<dbReference type="SMART" id="SM00021">
    <property type="entry name" value="DAX"/>
    <property type="match status" value="1"/>
</dbReference>
<keyword evidence="7" id="KW-0832">Ubl conjugation</keyword>
<keyword evidence="8" id="KW-0965">Cell junction</keyword>
<dbReference type="Gene3D" id="2.40.240.130">
    <property type="match status" value="1"/>
</dbReference>
<evidence type="ECO:0000313" key="23">
    <source>
        <dbReference type="Proteomes" id="UP000001519"/>
    </source>
</evidence>
<evidence type="ECO:0000256" key="13">
    <source>
        <dbReference type="ARBA" id="ARBA00060765"/>
    </source>
</evidence>
<feature type="compositionally biased region" description="Basic and acidic residues" evidence="19">
    <location>
        <begin position="252"/>
        <end position="268"/>
    </location>
</feature>
<evidence type="ECO:0000256" key="9">
    <source>
        <dbReference type="ARBA" id="ARBA00023054"/>
    </source>
</evidence>
<keyword evidence="9 18" id="KW-0175">Coiled coil</keyword>
<keyword evidence="11" id="KW-0206">Cytoskeleton</keyword>
<dbReference type="Proteomes" id="UP000001519">
    <property type="component" value="Chromosome 11"/>
</dbReference>
<keyword evidence="10" id="KW-0009">Actin-binding</keyword>
<dbReference type="GeneTree" id="ENSGT00950000182903"/>
<evidence type="ECO:0000256" key="15">
    <source>
        <dbReference type="ARBA" id="ARBA00077663"/>
    </source>
</evidence>
<evidence type="ECO:0000256" key="1">
    <source>
        <dbReference type="ARBA" id="ARBA00004246"/>
    </source>
</evidence>
<keyword evidence="6 17" id="KW-0879">Wnt signaling pathway</keyword>
<comment type="function">
    <text evidence="12">Positive effector of the Wnt signaling pathway; activates WNT3A signaling via DVL2. Regulates JNK activation by AXIN1 and DVL2.</text>
</comment>
<dbReference type="PROSITE" id="PS50021">
    <property type="entry name" value="CH"/>
    <property type="match status" value="1"/>
</dbReference>
<reference evidence="23" key="1">
    <citation type="submission" date="2011-05" db="EMBL/GenBank/DDBJ databases">
        <title>Insights into the evolution of the great apes provided by the gorilla genome.</title>
        <authorList>
            <person name="Scally A."/>
        </authorList>
    </citation>
    <scope>NUCLEOTIDE SEQUENCE [LARGE SCALE GENOMIC DNA]</scope>
</reference>
<keyword evidence="5" id="KW-0597">Phosphoprotein</keyword>
<dbReference type="SUPFAM" id="SSF54236">
    <property type="entry name" value="Ubiquitin-like"/>
    <property type="match status" value="1"/>
</dbReference>
<dbReference type="Bgee" id="ENSGGOG00000002510">
    <property type="expression patterns" value="Expressed in testis and 6 other cell types or tissues"/>
</dbReference>
<dbReference type="InterPro" id="IPR001158">
    <property type="entry name" value="DIX"/>
</dbReference>
<dbReference type="EMBL" id="CABD030081570">
    <property type="status" value="NOT_ANNOTATED_CDS"/>
    <property type="molecule type" value="Genomic_DNA"/>
</dbReference>
<protein>
    <recommendedName>
        <fullName evidence="14">Dixin</fullName>
    </recommendedName>
    <alternativeName>
        <fullName evidence="15">Coiled-coil protein DIX1</fullName>
    </alternativeName>
    <alternativeName>
        <fullName evidence="16">DIX domain-containing protein 1</fullName>
    </alternativeName>
</protein>
<gene>
    <name evidence="22" type="primary">DIXDC1</name>
</gene>
<dbReference type="InterPro" id="IPR029071">
    <property type="entry name" value="Ubiquitin-like_domsf"/>
</dbReference>
<evidence type="ECO:0000256" key="17">
    <source>
        <dbReference type="PROSITE-ProRule" id="PRU00069"/>
    </source>
</evidence>
<evidence type="ECO:0000256" key="14">
    <source>
        <dbReference type="ARBA" id="ARBA00068877"/>
    </source>
</evidence>
<evidence type="ECO:0000256" key="6">
    <source>
        <dbReference type="ARBA" id="ARBA00022687"/>
    </source>
</evidence>
<dbReference type="EMBL" id="CABD030081572">
    <property type="status" value="NOT_ANNOTATED_CDS"/>
    <property type="molecule type" value="Genomic_DNA"/>
</dbReference>
<evidence type="ECO:0000259" key="21">
    <source>
        <dbReference type="PROSITE" id="PS50841"/>
    </source>
</evidence>
<feature type="region of interest" description="Disordered" evidence="19">
    <location>
        <begin position="207"/>
        <end position="268"/>
    </location>
</feature>
<reference evidence="22 23" key="2">
    <citation type="journal article" date="2012" name="Nature">
        <title>Insights into hominid evolution from the gorilla genome sequence.</title>
        <authorList>
            <person name="Scally A."/>
            <person name="Dutheil J.Y."/>
            <person name="Hillier L.W."/>
            <person name="Jordan G.E."/>
            <person name="Goodhead I."/>
            <person name="Herrero J."/>
            <person name="Hobolth A."/>
            <person name="Lappalainen T."/>
            <person name="Mailund T."/>
            <person name="Marques-Bonet T."/>
            <person name="McCarthy S."/>
            <person name="Montgomery S.H."/>
            <person name="Schwalie P.C."/>
            <person name="Tang Y.A."/>
            <person name="Ward M.C."/>
            <person name="Xue Y."/>
            <person name="Yngvadottir B."/>
            <person name="Alkan C."/>
            <person name="Andersen L.N."/>
            <person name="Ayub Q."/>
            <person name="Ball E.V."/>
            <person name="Beal K."/>
            <person name="Bradley B.J."/>
            <person name="Chen Y."/>
            <person name="Clee C.M."/>
            <person name="Fitzgerald S."/>
            <person name="Graves T.A."/>
            <person name="Gu Y."/>
            <person name="Heath P."/>
            <person name="Heger A."/>
            <person name="Karakoc E."/>
            <person name="Kolb-Kokocinski A."/>
            <person name="Laird G.K."/>
            <person name="Lunter G."/>
            <person name="Meader S."/>
            <person name="Mort M."/>
            <person name="Mullikin J.C."/>
            <person name="Munch K."/>
            <person name="O'Connor T.D."/>
            <person name="Phillips A.D."/>
            <person name="Prado-Martinez J."/>
            <person name="Rogers A.S."/>
            <person name="Sajjadian S."/>
            <person name="Schmidt D."/>
            <person name="Shaw K."/>
            <person name="Simpson J.T."/>
            <person name="Stenson P.D."/>
            <person name="Turner D.J."/>
            <person name="Vigilant L."/>
            <person name="Vilella A.J."/>
            <person name="Whitener W."/>
            <person name="Zhu B."/>
            <person name="Cooper D.N."/>
            <person name="de Jong P."/>
            <person name="Dermitzakis E.T."/>
            <person name="Eichler E.E."/>
            <person name="Flicek P."/>
            <person name="Goldman N."/>
            <person name="Mundy N.I."/>
            <person name="Ning Z."/>
            <person name="Odom D.T."/>
            <person name="Ponting C.P."/>
            <person name="Quail M.A."/>
            <person name="Ryder O.A."/>
            <person name="Searle S.M."/>
            <person name="Warren W.C."/>
            <person name="Wilson R.K."/>
            <person name="Schierup M.H."/>
            <person name="Rogers J."/>
            <person name="Tyler-Smith C."/>
            <person name="Durbin R."/>
        </authorList>
    </citation>
    <scope>NUCLEOTIDE SEQUENCE [LARGE SCALE GENOMIC DNA]</scope>
</reference>
<feature type="compositionally biased region" description="Low complexity" evidence="19">
    <location>
        <begin position="211"/>
        <end position="228"/>
    </location>
</feature>
<dbReference type="CDD" id="cd21213">
    <property type="entry name" value="CH_DIXDC1"/>
    <property type="match status" value="1"/>
</dbReference>
<sequence>MLACLTRGNLLDVLQEGFNEQQLQAYVAWVNAQLKKRPAVKPVQDLRQDLRDGVILAYLIEIVAGEKLSGVQLSPSNQQEMKNNVEKVLQFVASKKIRMHQTSAKDIVDGNLKSIMRLVLALAAHFKPGSSRTVNQGRDSRAPLQSHRPHCATAVAQGAAAALADVCHDMSRSGRDVFRYRQRNSSMDEEIENPYWSVRALVQQYEGQQRSPSESSCSSLTSPSPIHSAKSESIITQSEEKADFVIIPSEGIENRTEGTDSPLSRDWRPGSPGTYLETSWEEQLLEQQEYLEKEMEEAKKMISGLQALLLNGSLPEDEQERPLALCEPGVNPEEQLVTTQMSPSDLTIFGLQKELLKCKQEARNLQGIKDALQQRLTQQDTSVLHLKQELLRANMDKDELHNQNVDLQRKLDERNRLLGEYKKELGQKDRLLQQHQAKLEEALRKLSDVSYHQVDLERELEHKDVLLAHCMKREADEATGLFVRSDLQLVRDALRSLRNSFSGHDPQHHTIDSLEQGISSLMERLHVMEAQKKQERKVRVKSPRTQVGSEYRESWPPNSKLPHSQSSPTVSSTCTKVLYFTDRSLTPFMVNIPKRLEEVTLKDFKAAIDREGNHRYHFKALDPEFGTVKEEIFHDDDAIPGWEGKIVAWVEEDHGEN</sequence>
<reference evidence="22" key="3">
    <citation type="submission" date="2025-08" db="UniProtKB">
        <authorList>
            <consortium name="Ensembl"/>
        </authorList>
    </citation>
    <scope>IDENTIFICATION</scope>
</reference>
<dbReference type="InterPro" id="IPR038207">
    <property type="entry name" value="DIX_dom_sf"/>
</dbReference>
<dbReference type="Pfam" id="PF00307">
    <property type="entry name" value="CH"/>
    <property type="match status" value="1"/>
</dbReference>
<comment type="subcellular location">
    <subcellularLocation>
        <location evidence="1">Cell junction</location>
        <location evidence="1">Focal adhesion</location>
    </subcellularLocation>
    <subcellularLocation>
        <location evidence="2">Cytoplasm</location>
        <location evidence="2">Cytoskeleton</location>
        <location evidence="2">Stress fiber</location>
    </subcellularLocation>
</comment>
<dbReference type="EMBL" id="CABD030081574">
    <property type="status" value="NOT_ANNOTATED_CDS"/>
    <property type="molecule type" value="Genomic_DNA"/>
</dbReference>
<dbReference type="GO" id="GO:0001725">
    <property type="term" value="C:stress fiber"/>
    <property type="evidence" value="ECO:0007669"/>
    <property type="project" value="UniProtKB-SubCell"/>
</dbReference>
<dbReference type="EMBL" id="CABD030081567">
    <property type="status" value="NOT_ANNOTATED_CDS"/>
    <property type="molecule type" value="Genomic_DNA"/>
</dbReference>
<evidence type="ECO:0000256" key="7">
    <source>
        <dbReference type="ARBA" id="ARBA00022843"/>
    </source>
</evidence>
<dbReference type="InterPro" id="IPR001715">
    <property type="entry name" value="CH_dom"/>
</dbReference>
<evidence type="ECO:0000256" key="18">
    <source>
        <dbReference type="SAM" id="Coils"/>
    </source>
</evidence>
<dbReference type="PROSITE" id="PS50841">
    <property type="entry name" value="DIX"/>
    <property type="match status" value="1"/>
</dbReference>
<dbReference type="AlphaFoldDB" id="A0A2I2YEF6"/>
<evidence type="ECO:0000256" key="5">
    <source>
        <dbReference type="ARBA" id="ARBA00022553"/>
    </source>
</evidence>
<feature type="region of interest" description="Disordered" evidence="19">
    <location>
        <begin position="533"/>
        <end position="569"/>
    </location>
</feature>
<dbReference type="GO" id="GO:0003779">
    <property type="term" value="F:actin binding"/>
    <property type="evidence" value="ECO:0007669"/>
    <property type="project" value="UniProtKB-KW"/>
</dbReference>
<evidence type="ECO:0000256" key="8">
    <source>
        <dbReference type="ARBA" id="ARBA00022949"/>
    </source>
</evidence>
<dbReference type="GO" id="GO:0005925">
    <property type="term" value="C:focal adhesion"/>
    <property type="evidence" value="ECO:0007669"/>
    <property type="project" value="UniProtKB-SubCell"/>
</dbReference>
<dbReference type="EMBL" id="CABD030081571">
    <property type="status" value="NOT_ANNOTATED_CDS"/>
    <property type="molecule type" value="Genomic_DNA"/>
</dbReference>
<feature type="coiled-coil region" evidence="18">
    <location>
        <begin position="281"/>
        <end position="308"/>
    </location>
</feature>
<dbReference type="Pfam" id="PF00778">
    <property type="entry name" value="DIX"/>
    <property type="match status" value="1"/>
</dbReference>
<feature type="coiled-coil region" evidence="18">
    <location>
        <begin position="355"/>
        <end position="445"/>
    </location>
</feature>
<dbReference type="PANTHER" id="PTHR10878">
    <property type="entry name" value="SEGMENT POLARITY PROTEIN DISHEVELLED"/>
    <property type="match status" value="1"/>
</dbReference>
<dbReference type="Ensembl" id="ENSGGOT00000055535.1">
    <property type="protein sequence ID" value="ENSGGOP00000033287.1"/>
    <property type="gene ID" value="ENSGGOG00000002510.3"/>
</dbReference>
<proteinExistence type="inferred from homology"/>
<evidence type="ECO:0000256" key="10">
    <source>
        <dbReference type="ARBA" id="ARBA00023203"/>
    </source>
</evidence>
<evidence type="ECO:0000256" key="3">
    <source>
        <dbReference type="ARBA" id="ARBA00022473"/>
    </source>
</evidence>
<accession>A0A2I2YEF6</accession>
<evidence type="ECO:0000256" key="11">
    <source>
        <dbReference type="ARBA" id="ARBA00023212"/>
    </source>
</evidence>
<feature type="domain" description="DIX" evidence="21">
    <location>
        <begin position="574"/>
        <end position="654"/>
    </location>
</feature>
<evidence type="ECO:0000313" key="22">
    <source>
        <dbReference type="Ensembl" id="ENSGGOP00000033287.1"/>
    </source>
</evidence>
<name>A0A2I2YEF6_GORGO</name>
<evidence type="ECO:0000256" key="19">
    <source>
        <dbReference type="SAM" id="MobiDB-lite"/>
    </source>
</evidence>
<reference evidence="22" key="4">
    <citation type="submission" date="2025-09" db="UniProtKB">
        <authorList>
            <consortium name="Ensembl"/>
        </authorList>
    </citation>
    <scope>IDENTIFICATION</scope>
</reference>
<dbReference type="FunFam" id="1.10.418.10:FF:000054">
    <property type="entry name" value="Dixin isoform 1"/>
    <property type="match status" value="1"/>
</dbReference>
<dbReference type="GO" id="GO:0016055">
    <property type="term" value="P:Wnt signaling pathway"/>
    <property type="evidence" value="ECO:0007669"/>
    <property type="project" value="UniProtKB-KW"/>
</dbReference>
<evidence type="ECO:0000256" key="2">
    <source>
        <dbReference type="ARBA" id="ARBA00004529"/>
    </source>
</evidence>
<evidence type="ECO:0000256" key="16">
    <source>
        <dbReference type="ARBA" id="ARBA00079899"/>
    </source>
</evidence>
<organism evidence="22 23">
    <name type="scientific">Gorilla gorilla gorilla</name>
    <name type="common">Western lowland gorilla</name>
    <dbReference type="NCBI Taxonomy" id="9595"/>
    <lineage>
        <taxon>Eukaryota</taxon>
        <taxon>Metazoa</taxon>
        <taxon>Chordata</taxon>
        <taxon>Craniata</taxon>
        <taxon>Vertebrata</taxon>
        <taxon>Euteleostomi</taxon>
        <taxon>Mammalia</taxon>
        <taxon>Eutheria</taxon>
        <taxon>Euarchontoglires</taxon>
        <taxon>Primates</taxon>
        <taxon>Haplorrhini</taxon>
        <taxon>Catarrhini</taxon>
        <taxon>Hominidae</taxon>
        <taxon>Gorilla</taxon>
    </lineage>
</organism>
<dbReference type="Gene3D" id="1.10.418.10">
    <property type="entry name" value="Calponin-like domain"/>
    <property type="match status" value="1"/>
</dbReference>
<dbReference type="SUPFAM" id="SSF47576">
    <property type="entry name" value="Calponin-homology domain, CH-domain"/>
    <property type="match status" value="1"/>
</dbReference>
<keyword evidence="4" id="KW-0963">Cytoplasm</keyword>
<evidence type="ECO:0000256" key="4">
    <source>
        <dbReference type="ARBA" id="ARBA00022490"/>
    </source>
</evidence>